<evidence type="ECO:0000256" key="6">
    <source>
        <dbReference type="SAM" id="Phobius"/>
    </source>
</evidence>
<reference evidence="7 8" key="1">
    <citation type="submission" date="2019-03" db="EMBL/GenBank/DDBJ databases">
        <title>Genomic Encyclopedia of Type Strains, Phase IV (KMG-IV): sequencing the most valuable type-strain genomes for metagenomic binning, comparative biology and taxonomic classification.</title>
        <authorList>
            <person name="Goeker M."/>
        </authorList>
    </citation>
    <scope>NUCLEOTIDE SEQUENCE [LARGE SCALE GENOMIC DNA]</scope>
    <source>
        <strain evidence="7 8">DSM 5604</strain>
    </source>
</reference>
<dbReference type="RefSeq" id="WP_133561259.1">
    <property type="nucleotide sequence ID" value="NZ_SNZA01000002.1"/>
</dbReference>
<dbReference type="Proteomes" id="UP000295729">
    <property type="component" value="Unassembled WGS sequence"/>
</dbReference>
<name>A0A4R6X8W5_9GAMM</name>
<keyword evidence="5 6" id="KW-0472">Membrane</keyword>
<feature type="transmembrane region" description="Helical" evidence="6">
    <location>
        <begin position="400"/>
        <end position="421"/>
    </location>
</feature>
<comment type="similarity">
    <text evidence="2">Belongs to the purine-cytosine permease (2.A.39) family.</text>
</comment>
<evidence type="ECO:0000256" key="1">
    <source>
        <dbReference type="ARBA" id="ARBA00004141"/>
    </source>
</evidence>
<keyword evidence="4 6" id="KW-1133">Transmembrane helix</keyword>
<dbReference type="GO" id="GO:0005886">
    <property type="term" value="C:plasma membrane"/>
    <property type="evidence" value="ECO:0007669"/>
    <property type="project" value="TreeGrafter"/>
</dbReference>
<keyword evidence="3 6" id="KW-0812">Transmembrane</keyword>
<evidence type="ECO:0000256" key="2">
    <source>
        <dbReference type="ARBA" id="ARBA00008974"/>
    </source>
</evidence>
<dbReference type="Pfam" id="PF02133">
    <property type="entry name" value="Transp_cyt_pur"/>
    <property type="match status" value="1"/>
</dbReference>
<gene>
    <name evidence="7" type="ORF">C8D85_1523</name>
</gene>
<feature type="transmembrane region" description="Helical" evidence="6">
    <location>
        <begin position="309"/>
        <end position="327"/>
    </location>
</feature>
<dbReference type="AlphaFoldDB" id="A0A4R6X8W5"/>
<feature type="transmembrane region" description="Helical" evidence="6">
    <location>
        <begin position="373"/>
        <end position="394"/>
    </location>
</feature>
<dbReference type="InterPro" id="IPR030191">
    <property type="entry name" value="CodB"/>
</dbReference>
<evidence type="ECO:0000313" key="8">
    <source>
        <dbReference type="Proteomes" id="UP000295729"/>
    </source>
</evidence>
<feature type="transmembrane region" description="Helical" evidence="6">
    <location>
        <begin position="126"/>
        <end position="148"/>
    </location>
</feature>
<feature type="transmembrane region" description="Helical" evidence="6">
    <location>
        <begin position="236"/>
        <end position="258"/>
    </location>
</feature>
<evidence type="ECO:0000256" key="5">
    <source>
        <dbReference type="ARBA" id="ARBA00023136"/>
    </source>
</evidence>
<feature type="transmembrane region" description="Helical" evidence="6">
    <location>
        <begin position="198"/>
        <end position="216"/>
    </location>
</feature>
<feature type="transmembrane region" description="Helical" evidence="6">
    <location>
        <begin position="24"/>
        <end position="44"/>
    </location>
</feature>
<dbReference type="Gene3D" id="1.10.4160.10">
    <property type="entry name" value="Hydantoin permease"/>
    <property type="match status" value="1"/>
</dbReference>
<feature type="transmembrane region" description="Helical" evidence="6">
    <location>
        <begin position="160"/>
        <end position="178"/>
    </location>
</feature>
<dbReference type="GO" id="GO:0015209">
    <property type="term" value="F:cytosine transmembrane transporter activity"/>
    <property type="evidence" value="ECO:0007669"/>
    <property type="project" value="InterPro"/>
</dbReference>
<feature type="transmembrane region" description="Helical" evidence="6">
    <location>
        <begin position="270"/>
        <end position="297"/>
    </location>
</feature>
<comment type="caution">
    <text evidence="7">The sequence shown here is derived from an EMBL/GenBank/DDBJ whole genome shotgun (WGS) entry which is preliminary data.</text>
</comment>
<dbReference type="InterPro" id="IPR001248">
    <property type="entry name" value="Pur-cyt_permease"/>
</dbReference>
<dbReference type="PANTHER" id="PTHR30569:SF0">
    <property type="entry name" value="CYTOSINE PERMEASE"/>
    <property type="match status" value="1"/>
</dbReference>
<keyword evidence="8" id="KW-1185">Reference proteome</keyword>
<comment type="subcellular location">
    <subcellularLocation>
        <location evidence="1">Membrane</location>
        <topology evidence="1">Multi-pass membrane protein</topology>
    </subcellularLocation>
</comment>
<dbReference type="EMBL" id="SNZA01000002">
    <property type="protein sequence ID" value="TDR13990.1"/>
    <property type="molecule type" value="Genomic_DNA"/>
</dbReference>
<sequence>MSQSHDTVSACSANERNVGLISTIFLWLAGALVVPTVMTGQMFIPDVDPISAISIVFVGSVFGCIALASIAAIGTRTGLTTFVYARNVFGTSGAKAFAALNLVLLMGWGIIQGYLGGIALNKVLSIWFGFDHIVLSIIITQGIVLFVTMLGHSGIQKIEGWASGLMLILALGVIYYLLDMNGLTDLKEVPLSEEPGLTGSIVFDIVLATAFSWMALPCDYNRYCKSVKTSVAGISIGYMVGTLVAMGLGILVASISILNGQPSTYDPSELLTPGFAAAAALVMFLSVVTTNIMTLYSITMSAMSLSRQFSFKAVVFVFGAVALLASLLQELLMASFFDWILLVGAFMIPVFAIMLVDYYVLNNKTMAEDVSVNISYGALLAYLISVFASLYFTYVHPLEFVTAFTFVISGVLYFTLSKVAFKTNNAVA</sequence>
<evidence type="ECO:0000256" key="3">
    <source>
        <dbReference type="ARBA" id="ARBA00022692"/>
    </source>
</evidence>
<evidence type="ECO:0000256" key="4">
    <source>
        <dbReference type="ARBA" id="ARBA00022989"/>
    </source>
</evidence>
<organism evidence="7 8">
    <name type="scientific">Marinomonas communis</name>
    <dbReference type="NCBI Taxonomy" id="28254"/>
    <lineage>
        <taxon>Bacteria</taxon>
        <taxon>Pseudomonadati</taxon>
        <taxon>Pseudomonadota</taxon>
        <taxon>Gammaproteobacteria</taxon>
        <taxon>Oceanospirillales</taxon>
        <taxon>Oceanospirillaceae</taxon>
        <taxon>Marinomonas</taxon>
    </lineage>
</organism>
<dbReference type="OrthoDB" id="5444231at2"/>
<proteinExistence type="inferred from homology"/>
<feature type="transmembrane region" description="Helical" evidence="6">
    <location>
        <begin position="96"/>
        <end position="120"/>
    </location>
</feature>
<dbReference type="PANTHER" id="PTHR30569">
    <property type="entry name" value="CYTOSINE TRANSPORTER CODB"/>
    <property type="match status" value="1"/>
</dbReference>
<evidence type="ECO:0000313" key="7">
    <source>
        <dbReference type="EMBL" id="TDR13990.1"/>
    </source>
</evidence>
<protein>
    <submittedName>
        <fullName evidence="7">NCS1 nucleoside transporter family</fullName>
    </submittedName>
</protein>
<accession>A0A4R6X8W5</accession>
<feature type="transmembrane region" description="Helical" evidence="6">
    <location>
        <begin position="339"/>
        <end position="361"/>
    </location>
</feature>
<feature type="transmembrane region" description="Helical" evidence="6">
    <location>
        <begin position="50"/>
        <end position="75"/>
    </location>
</feature>